<protein>
    <submittedName>
        <fullName evidence="1">Glucosyl-3-phosphoglycerate synthase</fullName>
    </submittedName>
</protein>
<dbReference type="SUPFAM" id="SSF53448">
    <property type="entry name" value="Nucleotide-diphospho-sugar transferases"/>
    <property type="match status" value="1"/>
</dbReference>
<dbReference type="AlphaFoldDB" id="A0A420WWX3"/>
<sequence length="406" mass="46378">MSDFYQNGIITNFHNLTDRPCEALEQDLKSFSRRRPMGLVLPSLYSELDGPALTKIVDHLSQVDYLTEVVIGLDQADRDQFLRARDFFSRLPQRHRILWNDGPRLQALDAELAAEGLAPQDAGKGRNVWFCSGYVLASGRTEAVALHDCDITTYNRTLLARLLYPVANPHFSYQFCKGYYARIAEGRLNGRVGRLMVTPMLRALKKICGPLDYLNYLDSYRYPLSGEFAMRTDVLNGIRIPNDWGLEIGVLSEVYRNHSFKQLCQVDIADHYDHKHQPLSPEDASTGLYRMSLDIAKALYRKLATLGVTLSEETFRTLKATYYRTALDMIENYYHDAMMNGLEVDRHSEEQAVELFAQTIMEAGTAFLESPRDKPFIPSWGRVQSAFPDMLERMYEAVEADNRGEV</sequence>
<evidence type="ECO:0000313" key="2">
    <source>
        <dbReference type="Proteomes" id="UP000281975"/>
    </source>
</evidence>
<reference evidence="1 2" key="1">
    <citation type="submission" date="2018-10" db="EMBL/GenBank/DDBJ databases">
        <title>Genomic Encyclopedia of Type Strains, Phase IV (KMG-IV): sequencing the most valuable type-strain genomes for metagenomic binning, comparative biology and taxonomic classification.</title>
        <authorList>
            <person name="Goeker M."/>
        </authorList>
    </citation>
    <scope>NUCLEOTIDE SEQUENCE [LARGE SCALE GENOMIC DNA]</scope>
    <source>
        <strain evidence="1 2">DSM 23229</strain>
    </source>
</reference>
<dbReference type="RefSeq" id="WP_121172421.1">
    <property type="nucleotide sequence ID" value="NZ_RBIN01000004.1"/>
</dbReference>
<name>A0A420WWX3_9GAMM</name>
<keyword evidence="2" id="KW-1185">Reference proteome</keyword>
<dbReference type="Proteomes" id="UP000281975">
    <property type="component" value="Unassembled WGS sequence"/>
</dbReference>
<dbReference type="EMBL" id="RBIN01000004">
    <property type="protein sequence ID" value="RKR04239.1"/>
    <property type="molecule type" value="Genomic_DNA"/>
</dbReference>
<gene>
    <name evidence="1" type="ORF">C7446_1442</name>
</gene>
<dbReference type="Gene3D" id="3.90.550.10">
    <property type="entry name" value="Spore Coat Polysaccharide Biosynthesis Protein SpsA, Chain A"/>
    <property type="match status" value="1"/>
</dbReference>
<accession>A0A420WWX3</accession>
<organism evidence="1 2">
    <name type="scientific">Kushneria sinocarnis</name>
    <dbReference type="NCBI Taxonomy" id="595502"/>
    <lineage>
        <taxon>Bacteria</taxon>
        <taxon>Pseudomonadati</taxon>
        <taxon>Pseudomonadota</taxon>
        <taxon>Gammaproteobacteria</taxon>
        <taxon>Oceanospirillales</taxon>
        <taxon>Halomonadaceae</taxon>
        <taxon>Kushneria</taxon>
    </lineage>
</organism>
<dbReference type="InterPro" id="IPR029044">
    <property type="entry name" value="Nucleotide-diphossugar_trans"/>
</dbReference>
<proteinExistence type="predicted"/>
<evidence type="ECO:0000313" key="1">
    <source>
        <dbReference type="EMBL" id="RKR04239.1"/>
    </source>
</evidence>
<comment type="caution">
    <text evidence="1">The sequence shown here is derived from an EMBL/GenBank/DDBJ whole genome shotgun (WGS) entry which is preliminary data.</text>
</comment>
<dbReference type="OrthoDB" id="9477at2"/>